<keyword evidence="2" id="KW-0597">Phosphoprotein</keyword>
<dbReference type="Proteomes" id="UP000095283">
    <property type="component" value="Unplaced"/>
</dbReference>
<proteinExistence type="predicted"/>
<sequence length="736" mass="83585">MLLLTQLPRQAQRGTTAQVRRRSRNKVCVTNLVVNVPINVPPSSEFMELGFPNVYLVVRVIAQSQLKKVLEKSMALRRKAGQERRRELYMEDNDGLLNEDENNGEIWHHKSESGIVQRDNASDAEYNGDEEDEGSESLDSSKDEFNEQENYVGDNEESNNEACESLDLFATGSSTYSTVDDDHVLNVDSIDVDTAESTQPIFPTTLSQWFGDQQEKLEDGEIGNNLFIKPEFVNMGSFNSLDTLKKNSGDELLLLCSGRFDSQSIPDKKEAEATLSMKTDESTCVSDEDSLNNFRISRKRRIVESDEDDTYSKEDHDENSVDEKDLLVQYEENIRLRRIVVDSDDDHSLDNKDICSVMEQKECNGGFSPVEPDAESIMDENCADSDDELAVVNQIKNSEFERKSKHSNWFDDEASLSGEDVGSDIDEDEIDIDEYEAEEGDNDDVPDSETIRRQNHRLMLKQQADQEHRELIKLQDRLLADGDLGGTETNRTFRIKLRDEEVHEQEHWEELKEEEPEEDDLQMTRVTAIKWKLEQQQSLISLEDVGEDQDLLEKAANAALSTSQPAHITNRALPSLLDKSALVNAVREFGGEQYSDETVVCEESESHQKTTLISKYAQEMLRSLTEYSNQLIHLTASKYMFLRHYAVGAKIIGGKTDKSFVAEDAEKLATHVCINYFVQGGCVPIFVLLSYLISNFSGEEPGPKILPDSEYPSWLFELDLRPPRELEDLDPEKVVT</sequence>
<dbReference type="GO" id="GO:0033314">
    <property type="term" value="P:mitotic DNA replication checkpoint signaling"/>
    <property type="evidence" value="ECO:0007669"/>
    <property type="project" value="TreeGrafter"/>
</dbReference>
<dbReference type="InterPro" id="IPR024146">
    <property type="entry name" value="Claspin"/>
</dbReference>
<accession>A0A1I7XMJ5</accession>
<dbReference type="AlphaFoldDB" id="A0A1I7XMJ5"/>
<comment type="subcellular location">
    <subcellularLocation>
        <location evidence="1">Nucleus</location>
    </subcellularLocation>
</comment>
<name>A0A1I7XMJ5_HETBA</name>
<dbReference type="PANTHER" id="PTHR14396:SF10">
    <property type="entry name" value="CLASPIN"/>
    <property type="match status" value="1"/>
</dbReference>
<feature type="compositionally biased region" description="Acidic residues" evidence="4">
    <location>
        <begin position="126"/>
        <end position="136"/>
    </location>
</feature>
<dbReference type="PANTHER" id="PTHR14396">
    <property type="entry name" value="CLASPIN"/>
    <property type="match status" value="1"/>
</dbReference>
<evidence type="ECO:0000313" key="6">
    <source>
        <dbReference type="WBParaSite" id="Hba_19003"/>
    </source>
</evidence>
<dbReference type="GO" id="GO:0005634">
    <property type="term" value="C:nucleus"/>
    <property type="evidence" value="ECO:0007669"/>
    <property type="project" value="UniProtKB-SubCell"/>
</dbReference>
<dbReference type="WBParaSite" id="Hba_19003">
    <property type="protein sequence ID" value="Hba_19003"/>
    <property type="gene ID" value="Hba_19003"/>
</dbReference>
<dbReference type="GO" id="GO:0007095">
    <property type="term" value="P:mitotic G2 DNA damage checkpoint signaling"/>
    <property type="evidence" value="ECO:0007669"/>
    <property type="project" value="TreeGrafter"/>
</dbReference>
<evidence type="ECO:0000256" key="3">
    <source>
        <dbReference type="ARBA" id="ARBA00023242"/>
    </source>
</evidence>
<keyword evidence="3" id="KW-0539">Nucleus</keyword>
<evidence type="ECO:0000256" key="1">
    <source>
        <dbReference type="ARBA" id="ARBA00004123"/>
    </source>
</evidence>
<evidence type="ECO:0000256" key="2">
    <source>
        <dbReference type="ARBA" id="ARBA00022553"/>
    </source>
</evidence>
<evidence type="ECO:0000256" key="4">
    <source>
        <dbReference type="SAM" id="MobiDB-lite"/>
    </source>
</evidence>
<dbReference type="PROSITE" id="PS00018">
    <property type="entry name" value="EF_HAND_1"/>
    <property type="match status" value="1"/>
</dbReference>
<protein>
    <submittedName>
        <fullName evidence="6">Claspin</fullName>
    </submittedName>
</protein>
<dbReference type="InterPro" id="IPR018247">
    <property type="entry name" value="EF_Hand_1_Ca_BS"/>
</dbReference>
<organism evidence="5 6">
    <name type="scientific">Heterorhabditis bacteriophora</name>
    <name type="common">Entomopathogenic nematode worm</name>
    <dbReference type="NCBI Taxonomy" id="37862"/>
    <lineage>
        <taxon>Eukaryota</taxon>
        <taxon>Metazoa</taxon>
        <taxon>Ecdysozoa</taxon>
        <taxon>Nematoda</taxon>
        <taxon>Chromadorea</taxon>
        <taxon>Rhabditida</taxon>
        <taxon>Rhabditina</taxon>
        <taxon>Rhabditomorpha</taxon>
        <taxon>Strongyloidea</taxon>
        <taxon>Heterorhabditidae</taxon>
        <taxon>Heterorhabditis</taxon>
    </lineage>
</organism>
<evidence type="ECO:0000313" key="5">
    <source>
        <dbReference type="Proteomes" id="UP000095283"/>
    </source>
</evidence>
<dbReference type="GO" id="GO:0010997">
    <property type="term" value="F:anaphase-promoting complex binding"/>
    <property type="evidence" value="ECO:0007669"/>
    <property type="project" value="TreeGrafter"/>
</dbReference>
<keyword evidence="5" id="KW-1185">Reference proteome</keyword>
<feature type="region of interest" description="Disordered" evidence="4">
    <location>
        <begin position="110"/>
        <end position="160"/>
    </location>
</feature>
<reference evidence="6" key="1">
    <citation type="submission" date="2016-11" db="UniProtKB">
        <authorList>
            <consortium name="WormBaseParasite"/>
        </authorList>
    </citation>
    <scope>IDENTIFICATION</scope>
</reference>